<dbReference type="Proteomes" id="UP000265703">
    <property type="component" value="Unassembled WGS sequence"/>
</dbReference>
<dbReference type="SUPFAM" id="SSF52540">
    <property type="entry name" value="P-loop containing nucleoside triphosphate hydrolases"/>
    <property type="match status" value="1"/>
</dbReference>
<dbReference type="InterPro" id="IPR027417">
    <property type="entry name" value="P-loop_NTPase"/>
</dbReference>
<accession>A0A397T7R4</accession>
<dbReference type="InterPro" id="IPR054594">
    <property type="entry name" value="Lon_lid"/>
</dbReference>
<dbReference type="InterPro" id="IPR027065">
    <property type="entry name" value="Lon_Prtase"/>
</dbReference>
<evidence type="ECO:0000256" key="1">
    <source>
        <dbReference type="SAM" id="MobiDB-lite"/>
    </source>
</evidence>
<sequence>MTEEQKRARDQIAEEVERRRKEQAEQARKYREQFDRAKRGEGEFPPVNTENEDECAGCQKSLTGLARIKLTNLEKVNELHLGEYQELVENKLSEELLEELTEKFRLEILISLPDRQKIDKEIEDKTREKMKDENEKYYLQKKLEVIQKKGGQTNAELQKYLEKLSHGNYPEEVKKVVLEEIERYEPRSGEAHQQANEPLGEILLLTGPAGVGKSSFAKSVAEAVGRKFGDISLGGAYDVNLIHGFIRTYIGHDSHRGSLLYALLAVLDSDRNKKFVDHYLKVPIDLSQGEVIFQDQAIMDIIKYYTREAGVRKLNTNIETIVKRFSEQFIKKEQEKLVVGSENLKDYLGKRKYEFTEKLKTPQVGVATGLA</sequence>
<proteinExistence type="predicted"/>
<organism evidence="4 5">
    <name type="scientific">Glomus cerebriforme</name>
    <dbReference type="NCBI Taxonomy" id="658196"/>
    <lineage>
        <taxon>Eukaryota</taxon>
        <taxon>Fungi</taxon>
        <taxon>Fungi incertae sedis</taxon>
        <taxon>Mucoromycota</taxon>
        <taxon>Glomeromycotina</taxon>
        <taxon>Glomeromycetes</taxon>
        <taxon>Glomerales</taxon>
        <taxon>Glomeraceae</taxon>
        <taxon>Glomus</taxon>
    </lineage>
</organism>
<evidence type="ECO:0000313" key="4">
    <source>
        <dbReference type="EMBL" id="RIA93349.1"/>
    </source>
</evidence>
<evidence type="ECO:0000259" key="2">
    <source>
        <dbReference type="Pfam" id="PF00004"/>
    </source>
</evidence>
<dbReference type="STRING" id="658196.A0A397T7R4"/>
<dbReference type="GO" id="GO:0004252">
    <property type="term" value="F:serine-type endopeptidase activity"/>
    <property type="evidence" value="ECO:0007669"/>
    <property type="project" value="InterPro"/>
</dbReference>
<feature type="region of interest" description="Disordered" evidence="1">
    <location>
        <begin position="1"/>
        <end position="54"/>
    </location>
</feature>
<keyword evidence="5" id="KW-1185">Reference proteome</keyword>
<protein>
    <recommendedName>
        <fullName evidence="6">ATPase AAA-type core domain-containing protein</fullName>
    </recommendedName>
</protein>
<dbReference type="PANTHER" id="PTHR43718:SF2">
    <property type="entry name" value="LON PROTEASE HOMOLOG, MITOCHONDRIAL"/>
    <property type="match status" value="1"/>
</dbReference>
<dbReference type="Gene3D" id="3.40.50.300">
    <property type="entry name" value="P-loop containing nucleotide triphosphate hydrolases"/>
    <property type="match status" value="1"/>
</dbReference>
<dbReference type="Pfam" id="PF00004">
    <property type="entry name" value="AAA"/>
    <property type="match status" value="1"/>
</dbReference>
<dbReference type="OrthoDB" id="2411602at2759"/>
<evidence type="ECO:0008006" key="6">
    <source>
        <dbReference type="Google" id="ProtNLM"/>
    </source>
</evidence>
<feature type="domain" description="ATPase AAA-type core" evidence="2">
    <location>
        <begin position="203"/>
        <end position="237"/>
    </location>
</feature>
<gene>
    <name evidence="4" type="ORF">C1645_819541</name>
</gene>
<dbReference type="PANTHER" id="PTHR43718">
    <property type="entry name" value="LON PROTEASE"/>
    <property type="match status" value="1"/>
</dbReference>
<dbReference type="InterPro" id="IPR003959">
    <property type="entry name" value="ATPase_AAA_core"/>
</dbReference>
<evidence type="ECO:0000313" key="5">
    <source>
        <dbReference type="Proteomes" id="UP000265703"/>
    </source>
</evidence>
<dbReference type="Gene3D" id="1.10.8.60">
    <property type="match status" value="1"/>
</dbReference>
<feature type="domain" description="Lon protease AAA+ ATPase lid" evidence="3">
    <location>
        <begin position="286"/>
        <end position="336"/>
    </location>
</feature>
<dbReference type="Pfam" id="PF22667">
    <property type="entry name" value="Lon_lid"/>
    <property type="match status" value="1"/>
</dbReference>
<dbReference type="GO" id="GO:0006515">
    <property type="term" value="P:protein quality control for misfolded or incompletely synthesized proteins"/>
    <property type="evidence" value="ECO:0007669"/>
    <property type="project" value="TreeGrafter"/>
</dbReference>
<evidence type="ECO:0000259" key="3">
    <source>
        <dbReference type="Pfam" id="PF22667"/>
    </source>
</evidence>
<dbReference type="GO" id="GO:0005524">
    <property type="term" value="F:ATP binding"/>
    <property type="evidence" value="ECO:0007669"/>
    <property type="project" value="InterPro"/>
</dbReference>
<dbReference type="EMBL" id="QKYT01000106">
    <property type="protein sequence ID" value="RIA93349.1"/>
    <property type="molecule type" value="Genomic_DNA"/>
</dbReference>
<dbReference type="GO" id="GO:0016887">
    <property type="term" value="F:ATP hydrolysis activity"/>
    <property type="evidence" value="ECO:0007669"/>
    <property type="project" value="InterPro"/>
</dbReference>
<dbReference type="GO" id="GO:0004176">
    <property type="term" value="F:ATP-dependent peptidase activity"/>
    <property type="evidence" value="ECO:0007669"/>
    <property type="project" value="InterPro"/>
</dbReference>
<name>A0A397T7R4_9GLOM</name>
<comment type="caution">
    <text evidence="4">The sequence shown here is derived from an EMBL/GenBank/DDBJ whole genome shotgun (WGS) entry which is preliminary data.</text>
</comment>
<dbReference type="AlphaFoldDB" id="A0A397T7R4"/>
<feature type="compositionally biased region" description="Basic and acidic residues" evidence="1">
    <location>
        <begin position="1"/>
        <end position="42"/>
    </location>
</feature>
<reference evidence="4 5" key="1">
    <citation type="submission" date="2018-06" db="EMBL/GenBank/DDBJ databases">
        <title>Comparative genomics reveals the genomic features of Rhizophagus irregularis, R. cerebriforme, R. diaphanum and Gigaspora rosea, and their symbiotic lifestyle signature.</title>
        <authorList>
            <person name="Morin E."/>
            <person name="San Clemente H."/>
            <person name="Chen E.C.H."/>
            <person name="De La Providencia I."/>
            <person name="Hainaut M."/>
            <person name="Kuo A."/>
            <person name="Kohler A."/>
            <person name="Murat C."/>
            <person name="Tang N."/>
            <person name="Roy S."/>
            <person name="Loubradou J."/>
            <person name="Henrissat B."/>
            <person name="Grigoriev I.V."/>
            <person name="Corradi N."/>
            <person name="Roux C."/>
            <person name="Martin F.M."/>
        </authorList>
    </citation>
    <scope>NUCLEOTIDE SEQUENCE [LARGE SCALE GENOMIC DNA]</scope>
    <source>
        <strain evidence="4 5">DAOM 227022</strain>
    </source>
</reference>